<comment type="cofactor">
    <cofactor evidence="1">
        <name>FAD</name>
        <dbReference type="ChEBI" id="CHEBI:57692"/>
    </cofactor>
</comment>
<dbReference type="PANTHER" id="PTHR10909">
    <property type="entry name" value="ELECTRON TRANSPORT OXIDOREDUCTASE"/>
    <property type="match status" value="1"/>
</dbReference>
<proteinExistence type="inferred from homology"/>
<comment type="similarity">
    <text evidence="2">Belongs to the acyl-CoA oxidase family.</text>
</comment>
<dbReference type="Gene3D" id="2.40.110.10">
    <property type="entry name" value="Butyryl-CoA Dehydrogenase, subunit A, domain 2"/>
    <property type="match status" value="1"/>
</dbReference>
<dbReference type="InterPro" id="IPR055060">
    <property type="entry name" value="ACOX_C_alpha1"/>
</dbReference>
<name>A0ABU7KAS5_9ACTN</name>
<dbReference type="InterPro" id="IPR012258">
    <property type="entry name" value="Acyl-CoA_oxidase"/>
</dbReference>
<comment type="caution">
    <text evidence="9">The sequence shown here is derived from an EMBL/GenBank/DDBJ whole genome shotgun (WGS) entry which is preliminary data.</text>
</comment>
<dbReference type="EMBL" id="JAUZMY010000019">
    <property type="protein sequence ID" value="MEE2039331.1"/>
    <property type="molecule type" value="Genomic_DNA"/>
</dbReference>
<keyword evidence="3" id="KW-0285">Flavoprotein</keyword>
<evidence type="ECO:0000256" key="1">
    <source>
        <dbReference type="ARBA" id="ARBA00001974"/>
    </source>
</evidence>
<organism evidence="9 10">
    <name type="scientific">Nocardiopsis codii</name>
    <dbReference type="NCBI Taxonomy" id="3065942"/>
    <lineage>
        <taxon>Bacteria</taxon>
        <taxon>Bacillati</taxon>
        <taxon>Actinomycetota</taxon>
        <taxon>Actinomycetes</taxon>
        <taxon>Streptosporangiales</taxon>
        <taxon>Nocardiopsidaceae</taxon>
        <taxon>Nocardiopsis</taxon>
    </lineage>
</organism>
<evidence type="ECO:0000313" key="10">
    <source>
        <dbReference type="Proteomes" id="UP001356095"/>
    </source>
</evidence>
<evidence type="ECO:0000259" key="8">
    <source>
        <dbReference type="Pfam" id="PF22924"/>
    </source>
</evidence>
<evidence type="ECO:0000256" key="3">
    <source>
        <dbReference type="ARBA" id="ARBA00022630"/>
    </source>
</evidence>
<gene>
    <name evidence="9" type="ORF">Q8791_19110</name>
</gene>
<dbReference type="SUPFAM" id="SSF47203">
    <property type="entry name" value="Acyl-CoA dehydrogenase C-terminal domain-like"/>
    <property type="match status" value="2"/>
</dbReference>
<dbReference type="InterPro" id="IPR009100">
    <property type="entry name" value="AcylCoA_DH/oxidase_NM_dom_sf"/>
</dbReference>
<dbReference type="Proteomes" id="UP001356095">
    <property type="component" value="Unassembled WGS sequence"/>
</dbReference>
<dbReference type="Pfam" id="PF01756">
    <property type="entry name" value="ACOX"/>
    <property type="match status" value="1"/>
</dbReference>
<dbReference type="Gene3D" id="1.20.140.10">
    <property type="entry name" value="Butyryl-CoA Dehydrogenase, subunit A, domain 3"/>
    <property type="match status" value="2"/>
</dbReference>
<feature type="domain" description="Acyl-CoA oxidase C-alpha1" evidence="8">
    <location>
        <begin position="295"/>
        <end position="432"/>
    </location>
</feature>
<evidence type="ECO:0000256" key="5">
    <source>
        <dbReference type="ARBA" id="ARBA00023002"/>
    </source>
</evidence>
<keyword evidence="4" id="KW-0274">FAD</keyword>
<dbReference type="InterPro" id="IPR002655">
    <property type="entry name" value="Acyl-CoA_oxidase_C"/>
</dbReference>
<dbReference type="InterPro" id="IPR046373">
    <property type="entry name" value="Acyl-CoA_Oxase/DH_mid-dom_sf"/>
</dbReference>
<keyword evidence="10" id="KW-1185">Reference proteome</keyword>
<evidence type="ECO:0000256" key="6">
    <source>
        <dbReference type="SAM" id="MobiDB-lite"/>
    </source>
</evidence>
<dbReference type="SUPFAM" id="SSF56645">
    <property type="entry name" value="Acyl-CoA dehydrogenase NM domain-like"/>
    <property type="match status" value="1"/>
</dbReference>
<evidence type="ECO:0000256" key="2">
    <source>
        <dbReference type="ARBA" id="ARBA00006288"/>
    </source>
</evidence>
<feature type="compositionally biased region" description="Low complexity" evidence="6">
    <location>
        <begin position="7"/>
        <end position="20"/>
    </location>
</feature>
<evidence type="ECO:0000259" key="7">
    <source>
        <dbReference type="Pfam" id="PF01756"/>
    </source>
</evidence>
<protein>
    <submittedName>
        <fullName evidence="9">Acyl-CoA dehydrogenase</fullName>
    </submittedName>
</protein>
<reference evidence="9 10" key="1">
    <citation type="submission" date="2023-08" db="EMBL/GenBank/DDBJ databases">
        <authorList>
            <person name="Girao M."/>
            <person name="Carvalho M.F."/>
        </authorList>
    </citation>
    <scope>NUCLEOTIDE SEQUENCE [LARGE SCALE GENOMIC DNA]</scope>
    <source>
        <strain evidence="9 10">CT-R113</strain>
    </source>
</reference>
<sequence>MNHDGLPAPSIPADDPSSTSHEPDKELRARLTDALYGSGPEFDRVHAPWRALMSTPAFGPVQGLGPQERTELSYERLRLVDASFESARDLASCPERLAALHEWTSSVDGGLTTVAGIHYNLFLGSLLDHDHDALADFEGMPRIGTFLCTELDHGNDAAALRTTATRVPGTGGFVLSTPGPGARKFMPNTGSPGGPKSAVVAARLVADGEDHGVFLFLVPLTGAAGPLPGITVEPLDDKSGSPVDHCLTSFDGVPLPAGSLLSGDHGRFEGDAFESDTRNRRQRFLRAIDRVTVGKLCMSAAAGGAARAAVAIAVAHGLAREITAPHGGARVPVFAMRSHHGPIVGAIATAYAMTLLHRATCRAHREGAEHAERLAAITKGWTTWRAREVTTECRERAGARGLFPANRLADLRADIEGLVTAEGDNVAVWVKAGAQMLLDHPLTPPPAAPAGRDLADPAFLVELLTAVEHLHLSRARHRLRQAPSGNPLGRWNRATSHALGAVDAHAQRRAAQEFLGGPDGEAAPPELTDLFRLFALERLSPHTGDLLAEGYMSAGQVTALPDLVEDLITALAPRAQDLVAAFHVPDQVLASVPIADGRPHDGLARRPG</sequence>
<dbReference type="PANTHER" id="PTHR10909:SF382">
    <property type="entry name" value="ACYL-COENZYME A OXIDASE"/>
    <property type="match status" value="1"/>
</dbReference>
<accession>A0ABU7KAS5</accession>
<feature type="region of interest" description="Disordered" evidence="6">
    <location>
        <begin position="1"/>
        <end position="26"/>
    </location>
</feature>
<evidence type="ECO:0000313" key="9">
    <source>
        <dbReference type="EMBL" id="MEE2039331.1"/>
    </source>
</evidence>
<keyword evidence="5" id="KW-0560">Oxidoreductase</keyword>
<feature type="domain" description="Acyl-CoA oxidase C-terminal" evidence="7">
    <location>
        <begin position="457"/>
        <end position="592"/>
    </location>
</feature>
<dbReference type="Pfam" id="PF22924">
    <property type="entry name" value="ACOX_C_alpha1"/>
    <property type="match status" value="1"/>
</dbReference>
<dbReference type="RefSeq" id="WP_330093107.1">
    <property type="nucleotide sequence ID" value="NZ_JAUZMY010000019.1"/>
</dbReference>
<dbReference type="InterPro" id="IPR036250">
    <property type="entry name" value="AcylCo_DH-like_C"/>
</dbReference>
<evidence type="ECO:0000256" key="4">
    <source>
        <dbReference type="ARBA" id="ARBA00022827"/>
    </source>
</evidence>